<evidence type="ECO:0000259" key="1">
    <source>
        <dbReference type="Pfam" id="PF01408"/>
    </source>
</evidence>
<dbReference type="RefSeq" id="WP_087372218.1">
    <property type="nucleotide sequence ID" value="NZ_NFKK01000006.1"/>
</dbReference>
<reference evidence="3" key="1">
    <citation type="submission" date="2017-04" db="EMBL/GenBank/DDBJ databases">
        <title>Function of individual gut microbiota members based on whole genome sequencing of pure cultures obtained from chicken caecum.</title>
        <authorList>
            <person name="Medvecky M."/>
            <person name="Cejkova D."/>
            <person name="Polansky O."/>
            <person name="Karasova D."/>
            <person name="Kubasova T."/>
            <person name="Cizek A."/>
            <person name="Rychlik I."/>
        </authorList>
    </citation>
    <scope>NUCLEOTIDE SEQUENCE [LARGE SCALE GENOMIC DNA]</scope>
    <source>
        <strain evidence="3">An180</strain>
    </source>
</reference>
<dbReference type="PANTHER" id="PTHR43249:SF1">
    <property type="entry name" value="D-GLUCOSIDE 3-DEHYDROGENASE"/>
    <property type="match status" value="1"/>
</dbReference>
<dbReference type="InterPro" id="IPR000683">
    <property type="entry name" value="Gfo/Idh/MocA-like_OxRdtase_N"/>
</dbReference>
<feature type="domain" description="Gfo/Idh/MocA-like oxidoreductase N-terminal" evidence="1">
    <location>
        <begin position="4"/>
        <end position="127"/>
    </location>
</feature>
<organism evidence="2 3">
    <name type="scientific">Butyricicoccus pullicaecorum</name>
    <dbReference type="NCBI Taxonomy" id="501571"/>
    <lineage>
        <taxon>Bacteria</taxon>
        <taxon>Bacillati</taxon>
        <taxon>Bacillota</taxon>
        <taxon>Clostridia</taxon>
        <taxon>Eubacteriales</taxon>
        <taxon>Butyricicoccaceae</taxon>
        <taxon>Butyricicoccus</taxon>
    </lineage>
</organism>
<dbReference type="Proteomes" id="UP000195897">
    <property type="component" value="Unassembled WGS sequence"/>
</dbReference>
<dbReference type="Gene3D" id="3.30.360.10">
    <property type="entry name" value="Dihydrodipicolinate Reductase, domain 2"/>
    <property type="match status" value="1"/>
</dbReference>
<dbReference type="InterPro" id="IPR036291">
    <property type="entry name" value="NAD(P)-bd_dom_sf"/>
</dbReference>
<name>A0A1Y4L870_9FIRM</name>
<dbReference type="SUPFAM" id="SSF55347">
    <property type="entry name" value="Glyceraldehyde-3-phosphate dehydrogenase-like, C-terminal domain"/>
    <property type="match status" value="1"/>
</dbReference>
<accession>A0A1Y4L870</accession>
<dbReference type="AlphaFoldDB" id="A0A1Y4L870"/>
<dbReference type="SUPFAM" id="SSF51735">
    <property type="entry name" value="NAD(P)-binding Rossmann-fold domains"/>
    <property type="match status" value="1"/>
</dbReference>
<protein>
    <recommendedName>
        <fullName evidence="1">Gfo/Idh/MocA-like oxidoreductase N-terminal domain-containing protein</fullName>
    </recommendedName>
</protein>
<dbReference type="InterPro" id="IPR052515">
    <property type="entry name" value="Gfo/Idh/MocA_Oxidoreductase"/>
</dbReference>
<proteinExistence type="predicted"/>
<gene>
    <name evidence="2" type="ORF">B5F17_06745</name>
</gene>
<dbReference type="GO" id="GO:0000166">
    <property type="term" value="F:nucleotide binding"/>
    <property type="evidence" value="ECO:0007669"/>
    <property type="project" value="InterPro"/>
</dbReference>
<comment type="caution">
    <text evidence="2">The sequence shown here is derived from an EMBL/GenBank/DDBJ whole genome shotgun (WGS) entry which is preliminary data.</text>
</comment>
<dbReference type="Gene3D" id="3.40.50.720">
    <property type="entry name" value="NAD(P)-binding Rossmann-like Domain"/>
    <property type="match status" value="1"/>
</dbReference>
<sequence>MKPIKLAIIGAGGYGDYCLGLLERFVDPESYQLVAAIDPFYEKVPRYAQLTAQGVPMYRTPEDFFAVDRADLVLIASPIHLHKQQCLLALKHGAHVLCEKPLAPILQDALDIREAVAASGRKLGVGFQMSFCDPIQNLKRDIQSGLLGAPKSLRTYVSWQRYDSYYNSPWRGHIRDAQGNWVLDSILTNATAHYLHNTCFVLGDRFDAAAMPEHLTVELYNGKGIETFDTAFVSGKFASGCDFFLSVTHSGDRDVDPILQYTFENAVVTASGNDDSAEIIATFADGSTKNYGAALGEYHVAQKLRTMIAVAADPSLDVPCTPDTVLPHLTMCNAIFDQANVHPLPADRMEHVSEPEPGLFMRGLADDAWTCFQTGKLPSELGFDWAKQPTVIKLDGYTTFSGAKCCCKEDTHA</sequence>
<evidence type="ECO:0000313" key="3">
    <source>
        <dbReference type="Proteomes" id="UP000195897"/>
    </source>
</evidence>
<evidence type="ECO:0000313" key="2">
    <source>
        <dbReference type="EMBL" id="OUP52927.1"/>
    </source>
</evidence>
<dbReference type="EMBL" id="NFKK01000006">
    <property type="protein sequence ID" value="OUP52927.1"/>
    <property type="molecule type" value="Genomic_DNA"/>
</dbReference>
<dbReference type="PANTHER" id="PTHR43249">
    <property type="entry name" value="UDP-N-ACETYL-2-AMINO-2-DEOXY-D-GLUCURONATE OXIDASE"/>
    <property type="match status" value="1"/>
</dbReference>
<dbReference type="Pfam" id="PF01408">
    <property type="entry name" value="GFO_IDH_MocA"/>
    <property type="match status" value="1"/>
</dbReference>